<keyword evidence="5 8" id="KW-1133">Transmembrane helix</keyword>
<reference evidence="10 11" key="1">
    <citation type="journal article" date="2009" name="Stand. Genomic Sci.">
        <title>Complete genome sequence of Catenulispora acidiphila type strain (ID 139908).</title>
        <authorList>
            <person name="Copeland A."/>
            <person name="Lapidus A."/>
            <person name="Glavina Del Rio T."/>
            <person name="Nolan M."/>
            <person name="Lucas S."/>
            <person name="Chen F."/>
            <person name="Tice H."/>
            <person name="Cheng J.F."/>
            <person name="Bruce D."/>
            <person name="Goodwin L."/>
            <person name="Pitluck S."/>
            <person name="Mikhailova N."/>
            <person name="Pati A."/>
            <person name="Ivanova N."/>
            <person name="Mavromatis K."/>
            <person name="Chen A."/>
            <person name="Palaniappan K."/>
            <person name="Chain P."/>
            <person name="Land M."/>
            <person name="Hauser L."/>
            <person name="Chang Y.J."/>
            <person name="Jeffries C.D."/>
            <person name="Chertkov O."/>
            <person name="Brettin T."/>
            <person name="Detter J.C."/>
            <person name="Han C."/>
            <person name="Ali Z."/>
            <person name="Tindall B.J."/>
            <person name="Goker M."/>
            <person name="Bristow J."/>
            <person name="Eisen J.A."/>
            <person name="Markowitz V."/>
            <person name="Hugenholtz P."/>
            <person name="Kyrpides N.C."/>
            <person name="Klenk H.P."/>
        </authorList>
    </citation>
    <scope>NUCLEOTIDE SEQUENCE [LARGE SCALE GENOMIC DNA]</scope>
    <source>
        <strain evidence="11">DSM 44928 / JCM 14897 / NBRC 102108 / NRRL B-24433 / ID139908</strain>
    </source>
</reference>
<organism evidence="10 11">
    <name type="scientific">Catenulispora acidiphila (strain DSM 44928 / JCM 14897 / NBRC 102108 / NRRL B-24433 / ID139908)</name>
    <dbReference type="NCBI Taxonomy" id="479433"/>
    <lineage>
        <taxon>Bacteria</taxon>
        <taxon>Bacillati</taxon>
        <taxon>Actinomycetota</taxon>
        <taxon>Actinomycetes</taxon>
        <taxon>Catenulisporales</taxon>
        <taxon>Catenulisporaceae</taxon>
        <taxon>Catenulispora</taxon>
    </lineage>
</organism>
<accession>C7PXP5</accession>
<dbReference type="AlphaFoldDB" id="C7PXP5"/>
<keyword evidence="11" id="KW-1185">Reference proteome</keyword>
<feature type="transmembrane region" description="Helical" evidence="8">
    <location>
        <begin position="94"/>
        <end position="113"/>
    </location>
</feature>
<dbReference type="GO" id="GO:0005886">
    <property type="term" value="C:plasma membrane"/>
    <property type="evidence" value="ECO:0007669"/>
    <property type="project" value="UniProtKB-SubCell"/>
</dbReference>
<dbReference type="EMBL" id="CP001700">
    <property type="protein sequence ID" value="ACU71498.1"/>
    <property type="molecule type" value="Genomic_DNA"/>
</dbReference>
<feature type="transmembrane region" description="Helical" evidence="8">
    <location>
        <begin position="315"/>
        <end position="336"/>
    </location>
</feature>
<feature type="domain" description="Major facilitator superfamily (MFS) profile" evidence="9">
    <location>
        <begin position="60"/>
        <end position="515"/>
    </location>
</feature>
<protein>
    <submittedName>
        <fullName evidence="10">Drug resistance transporter, EmrB/QacA subfamily</fullName>
    </submittedName>
</protein>
<feature type="transmembrane region" description="Helical" evidence="8">
    <location>
        <begin position="489"/>
        <end position="510"/>
    </location>
</feature>
<evidence type="ECO:0000256" key="6">
    <source>
        <dbReference type="ARBA" id="ARBA00023136"/>
    </source>
</evidence>
<feature type="transmembrane region" description="Helical" evidence="8">
    <location>
        <begin position="348"/>
        <end position="369"/>
    </location>
</feature>
<dbReference type="PANTHER" id="PTHR23501:SF197">
    <property type="entry name" value="COMD"/>
    <property type="match status" value="1"/>
</dbReference>
<dbReference type="HOGENOM" id="CLU_000960_22_3_11"/>
<evidence type="ECO:0000256" key="5">
    <source>
        <dbReference type="ARBA" id="ARBA00022989"/>
    </source>
</evidence>
<feature type="transmembrane region" description="Helical" evidence="8">
    <location>
        <begin position="406"/>
        <end position="428"/>
    </location>
</feature>
<dbReference type="Gene3D" id="1.20.1250.20">
    <property type="entry name" value="MFS general substrate transporter like domains"/>
    <property type="match status" value="1"/>
</dbReference>
<dbReference type="PROSITE" id="PS50850">
    <property type="entry name" value="MFS"/>
    <property type="match status" value="1"/>
</dbReference>
<feature type="region of interest" description="Disordered" evidence="7">
    <location>
        <begin position="25"/>
        <end position="53"/>
    </location>
</feature>
<gene>
    <name evidence="10" type="ordered locus">Caci_2580</name>
</gene>
<keyword evidence="4 8" id="KW-0812">Transmembrane</keyword>
<feature type="transmembrane region" description="Helical" evidence="8">
    <location>
        <begin position="278"/>
        <end position="295"/>
    </location>
</feature>
<dbReference type="SUPFAM" id="SSF103473">
    <property type="entry name" value="MFS general substrate transporter"/>
    <property type="match status" value="1"/>
</dbReference>
<feature type="transmembrane region" description="Helical" evidence="8">
    <location>
        <begin position="213"/>
        <end position="235"/>
    </location>
</feature>
<keyword evidence="6 8" id="KW-0472">Membrane</keyword>
<name>C7PXP5_CATAD</name>
<sequence>MEAEPLQCSQLSRSIREEGHNVVPMSDETQQSSPASAGAPGPGMPGPGGSELPPNKRLMATAAVILALALTSIDVSVVSTAMPHIVGDLKGLGLYAWVGVSYGVGAAVVVPIGGKLGDMFGRKPFLLAGLLGFLASSWICGASQNMTQLIVFRGLQGLFGGLLMANIFTVVADIYPPASRAQIMGVLFSVAGLSMVVGPPLGGLITDHIGWRWIFYVNVPLVALTVVAVIAAVPYVRSHLSWRDIDFPGVVVLITALVPLLIGISLAGDGHAWGSAEVLAPVIVGAVMLIVFYLVESRRAANPVVPVELFKVNQFSVMTVVAFFSAFAMMSVLFYVPLLYQGVLGVSAGFSGSLVIPLTLALMVVPPIAGKVLTKVPRYRFVGTFAFASMIGGLLLLTTVDPHTNHFWPVFSMVLVGLGIGIAFPMATTVAQSSVSMQQIGAATSQVQFWRMVAGPVSIAVLGTIMSGTTGGAKGGASAVSQDALTHSLHQLFGVCAALVAIGLLATLVLKEIPLRPMPKMGGGRKKKPAAEPARSAAG</sequence>
<dbReference type="Gene3D" id="1.20.1720.10">
    <property type="entry name" value="Multidrug resistance protein D"/>
    <property type="match status" value="1"/>
</dbReference>
<feature type="transmembrane region" description="Helical" evidence="8">
    <location>
        <begin position="150"/>
        <end position="171"/>
    </location>
</feature>
<dbReference type="InParanoid" id="C7PXP5"/>
<dbReference type="PANTHER" id="PTHR23501">
    <property type="entry name" value="MAJOR FACILITATOR SUPERFAMILY"/>
    <property type="match status" value="1"/>
</dbReference>
<feature type="transmembrane region" description="Helical" evidence="8">
    <location>
        <begin position="449"/>
        <end position="469"/>
    </location>
</feature>
<dbReference type="STRING" id="479433.Caci_2580"/>
<keyword evidence="3" id="KW-1003">Cell membrane</keyword>
<comment type="subcellular location">
    <subcellularLocation>
        <location evidence="1">Cell membrane</location>
        <topology evidence="1">Multi-pass membrane protein</topology>
    </subcellularLocation>
</comment>
<feature type="transmembrane region" description="Helical" evidence="8">
    <location>
        <begin position="183"/>
        <end position="201"/>
    </location>
</feature>
<dbReference type="Proteomes" id="UP000000851">
    <property type="component" value="Chromosome"/>
</dbReference>
<evidence type="ECO:0000313" key="11">
    <source>
        <dbReference type="Proteomes" id="UP000000851"/>
    </source>
</evidence>
<dbReference type="InterPro" id="IPR036259">
    <property type="entry name" value="MFS_trans_sf"/>
</dbReference>
<evidence type="ECO:0000256" key="7">
    <source>
        <dbReference type="SAM" id="MobiDB-lite"/>
    </source>
</evidence>
<feature type="transmembrane region" description="Helical" evidence="8">
    <location>
        <begin position="381"/>
        <end position="400"/>
    </location>
</feature>
<evidence type="ECO:0000256" key="1">
    <source>
        <dbReference type="ARBA" id="ARBA00004651"/>
    </source>
</evidence>
<evidence type="ECO:0000256" key="2">
    <source>
        <dbReference type="ARBA" id="ARBA00022448"/>
    </source>
</evidence>
<dbReference type="OrthoDB" id="7375466at2"/>
<proteinExistence type="predicted"/>
<keyword evidence="2" id="KW-0813">Transport</keyword>
<dbReference type="InterPro" id="IPR020846">
    <property type="entry name" value="MFS_dom"/>
</dbReference>
<evidence type="ECO:0000259" key="9">
    <source>
        <dbReference type="PROSITE" id="PS50850"/>
    </source>
</evidence>
<evidence type="ECO:0000256" key="8">
    <source>
        <dbReference type="SAM" id="Phobius"/>
    </source>
</evidence>
<feature type="transmembrane region" description="Helical" evidence="8">
    <location>
        <begin position="58"/>
        <end position="82"/>
    </location>
</feature>
<evidence type="ECO:0000313" key="10">
    <source>
        <dbReference type="EMBL" id="ACU71498.1"/>
    </source>
</evidence>
<feature type="transmembrane region" description="Helical" evidence="8">
    <location>
        <begin position="247"/>
        <end position="266"/>
    </location>
</feature>
<dbReference type="NCBIfam" id="TIGR00711">
    <property type="entry name" value="efflux_EmrB"/>
    <property type="match status" value="1"/>
</dbReference>
<evidence type="ECO:0000256" key="3">
    <source>
        <dbReference type="ARBA" id="ARBA00022475"/>
    </source>
</evidence>
<feature type="region of interest" description="Disordered" evidence="7">
    <location>
        <begin position="519"/>
        <end position="539"/>
    </location>
</feature>
<dbReference type="Pfam" id="PF07690">
    <property type="entry name" value="MFS_1"/>
    <property type="match status" value="1"/>
</dbReference>
<dbReference type="eggNOG" id="COG2814">
    <property type="taxonomic scope" value="Bacteria"/>
</dbReference>
<dbReference type="GO" id="GO:0022857">
    <property type="term" value="F:transmembrane transporter activity"/>
    <property type="evidence" value="ECO:0007669"/>
    <property type="project" value="InterPro"/>
</dbReference>
<dbReference type="InterPro" id="IPR004638">
    <property type="entry name" value="EmrB-like"/>
</dbReference>
<dbReference type="KEGG" id="cai:Caci_2580"/>
<evidence type="ECO:0000256" key="4">
    <source>
        <dbReference type="ARBA" id="ARBA00022692"/>
    </source>
</evidence>
<dbReference type="InterPro" id="IPR011701">
    <property type="entry name" value="MFS"/>
</dbReference>
<feature type="transmembrane region" description="Helical" evidence="8">
    <location>
        <begin position="125"/>
        <end position="144"/>
    </location>
</feature>